<reference evidence="1" key="1">
    <citation type="journal article" date="2021" name="Microb. Physiol.">
        <title>Proteogenomic Insights into the Physiology of Marine, Sulfate-Reducing, Filamentous Desulfonema limicola and Desulfonema magnum.</title>
        <authorList>
            <person name="Schnaars V."/>
            <person name="Wohlbrand L."/>
            <person name="Scheve S."/>
            <person name="Hinrichs C."/>
            <person name="Reinhardt R."/>
            <person name="Rabus R."/>
        </authorList>
    </citation>
    <scope>NUCLEOTIDE SEQUENCE</scope>
    <source>
        <strain evidence="1">4be13</strain>
    </source>
</reference>
<keyword evidence="2" id="KW-1185">Reference proteome</keyword>
<evidence type="ECO:0000313" key="2">
    <source>
        <dbReference type="Proteomes" id="UP000663722"/>
    </source>
</evidence>
<dbReference type="KEGG" id="dmm:dnm_087170"/>
<proteinExistence type="predicted"/>
<organism evidence="1 2">
    <name type="scientific">Desulfonema magnum</name>
    <dbReference type="NCBI Taxonomy" id="45655"/>
    <lineage>
        <taxon>Bacteria</taxon>
        <taxon>Pseudomonadati</taxon>
        <taxon>Thermodesulfobacteriota</taxon>
        <taxon>Desulfobacteria</taxon>
        <taxon>Desulfobacterales</taxon>
        <taxon>Desulfococcaceae</taxon>
        <taxon>Desulfonema</taxon>
    </lineage>
</organism>
<dbReference type="EMBL" id="CP061800">
    <property type="protein sequence ID" value="QTA92630.1"/>
    <property type="molecule type" value="Genomic_DNA"/>
</dbReference>
<protein>
    <submittedName>
        <fullName evidence="1">Uncharacterized protein</fullName>
    </submittedName>
</protein>
<dbReference type="AlphaFoldDB" id="A0A975BVL5"/>
<accession>A0A975BVL5</accession>
<gene>
    <name evidence="1" type="ORF">dnm_087170</name>
</gene>
<sequence length="73" mass="8502">MLSVEKNVKLSCCIATDRSWAFINRQQRPHQGGTKNFFDLLTVAFPGPDGKEQATPFSRRRKMFFYKSEIPYN</sequence>
<name>A0A975BVL5_9BACT</name>
<evidence type="ECO:0000313" key="1">
    <source>
        <dbReference type="EMBL" id="QTA92630.1"/>
    </source>
</evidence>
<dbReference type="Proteomes" id="UP000663722">
    <property type="component" value="Chromosome"/>
</dbReference>